<dbReference type="Proteomes" id="UP000320672">
    <property type="component" value="Chromosome"/>
</dbReference>
<dbReference type="HAMAP" id="MF_00235">
    <property type="entry name" value="Adenylate_kinase_Adk"/>
    <property type="match status" value="1"/>
</dbReference>
<feature type="binding site" evidence="5">
    <location>
        <position position="133"/>
    </location>
    <ligand>
        <name>AMP</name>
        <dbReference type="ChEBI" id="CHEBI:456215"/>
    </ligand>
</feature>
<dbReference type="NCBIfam" id="NF011105">
    <property type="entry name" value="PRK14532.1"/>
    <property type="match status" value="1"/>
</dbReference>
<dbReference type="NCBIfam" id="NF001381">
    <property type="entry name" value="PRK00279.1-3"/>
    <property type="match status" value="1"/>
</dbReference>
<feature type="binding site" evidence="5">
    <location>
        <begin position="85"/>
        <end position="88"/>
    </location>
    <ligand>
        <name>AMP</name>
        <dbReference type="ChEBI" id="CHEBI:456215"/>
    </ligand>
</feature>
<dbReference type="Pfam" id="PF00406">
    <property type="entry name" value="ADK"/>
    <property type="match status" value="1"/>
</dbReference>
<dbReference type="CDD" id="cd01428">
    <property type="entry name" value="ADK"/>
    <property type="match status" value="1"/>
</dbReference>
<feature type="binding site" evidence="5">
    <location>
        <position position="92"/>
    </location>
    <ligand>
        <name>AMP</name>
        <dbReference type="ChEBI" id="CHEBI:456215"/>
    </ligand>
</feature>
<evidence type="ECO:0000256" key="2">
    <source>
        <dbReference type="ARBA" id="ARBA00022727"/>
    </source>
</evidence>
<feature type="binding site" evidence="5">
    <location>
        <position position="172"/>
    </location>
    <ligand>
        <name>ATP</name>
        <dbReference type="ChEBI" id="CHEBI:30616"/>
    </ligand>
</feature>
<comment type="function">
    <text evidence="5">Catalyzes the reversible transfer of the terminal phosphate group between ATP and AMP. Plays an important role in cellular energy homeostasis and in adenine nucleotide metabolism.</text>
</comment>
<feature type="binding site" evidence="5">
    <location>
        <position position="127"/>
    </location>
    <ligand>
        <name>ATP</name>
        <dbReference type="ChEBI" id="CHEBI:30616"/>
    </ligand>
</feature>
<feature type="binding site" evidence="5">
    <location>
        <position position="31"/>
    </location>
    <ligand>
        <name>AMP</name>
        <dbReference type="ChEBI" id="CHEBI:456215"/>
    </ligand>
</feature>
<keyword evidence="4 5" id="KW-0418">Kinase</keyword>
<dbReference type="NCBIfam" id="NF011104">
    <property type="entry name" value="PRK14531.1"/>
    <property type="match status" value="1"/>
</dbReference>
<dbReference type="GO" id="GO:0005737">
    <property type="term" value="C:cytoplasm"/>
    <property type="evidence" value="ECO:0007669"/>
    <property type="project" value="UniProtKB-SubCell"/>
</dbReference>
<dbReference type="UniPathway" id="UPA00588">
    <property type="reaction ID" value="UER00649"/>
</dbReference>
<dbReference type="GO" id="GO:0005524">
    <property type="term" value="F:ATP binding"/>
    <property type="evidence" value="ECO:0007669"/>
    <property type="project" value="UniProtKB-UniRule"/>
</dbReference>
<comment type="domain">
    <text evidence="5">Consists of three domains, a large central CORE domain and two small peripheral domains, NMPbind and LID, which undergo movements during catalysis. The LID domain closes over the site of phosphoryl transfer upon ATP binding. Assembling and dissambling the active center during each catalytic cycle provides an effective means to prevent ATP hydrolysis.</text>
</comment>
<keyword evidence="5" id="KW-0963">Cytoplasm</keyword>
<dbReference type="InterPro" id="IPR027417">
    <property type="entry name" value="P-loop_NTPase"/>
</dbReference>
<dbReference type="KEGG" id="rml:FF011L_16930"/>
<evidence type="ECO:0000313" key="8">
    <source>
        <dbReference type="EMBL" id="QDS92938.1"/>
    </source>
</evidence>
<name>A0A517MDI4_9BACT</name>
<comment type="pathway">
    <text evidence="5">Purine metabolism; AMP biosynthesis via salvage pathway; AMP from ADP: step 1/1.</text>
</comment>
<keyword evidence="1 5" id="KW-0808">Transferase</keyword>
<accession>A0A517MDI4</accession>
<evidence type="ECO:0000256" key="6">
    <source>
        <dbReference type="RuleBase" id="RU003330"/>
    </source>
</evidence>
<dbReference type="RefSeq" id="WP_145351109.1">
    <property type="nucleotide sequence ID" value="NZ_CP036262.1"/>
</dbReference>
<reference evidence="8 9" key="1">
    <citation type="submission" date="2019-02" db="EMBL/GenBank/DDBJ databases">
        <title>Deep-cultivation of Planctomycetes and their phenomic and genomic characterization uncovers novel biology.</title>
        <authorList>
            <person name="Wiegand S."/>
            <person name="Jogler M."/>
            <person name="Boedeker C."/>
            <person name="Pinto D."/>
            <person name="Vollmers J."/>
            <person name="Rivas-Marin E."/>
            <person name="Kohn T."/>
            <person name="Peeters S.H."/>
            <person name="Heuer A."/>
            <person name="Rast P."/>
            <person name="Oberbeckmann S."/>
            <person name="Bunk B."/>
            <person name="Jeske O."/>
            <person name="Meyerdierks A."/>
            <person name="Storesund J.E."/>
            <person name="Kallscheuer N."/>
            <person name="Luecker S."/>
            <person name="Lage O.M."/>
            <person name="Pohl T."/>
            <person name="Merkel B.J."/>
            <person name="Hornburger P."/>
            <person name="Mueller R.-W."/>
            <person name="Bruemmer F."/>
            <person name="Labrenz M."/>
            <person name="Spormann A.M."/>
            <person name="Op den Camp H."/>
            <person name="Overmann J."/>
            <person name="Amann R."/>
            <person name="Jetten M.S.M."/>
            <person name="Mascher T."/>
            <person name="Medema M.H."/>
            <person name="Devos D.P."/>
            <person name="Kaster A.-K."/>
            <person name="Ovreas L."/>
            <person name="Rohde M."/>
            <person name="Galperin M.Y."/>
            <person name="Jogler C."/>
        </authorList>
    </citation>
    <scope>NUCLEOTIDE SEQUENCE [LARGE SCALE GENOMIC DNA]</scope>
    <source>
        <strain evidence="8 9">FF011L</strain>
    </source>
</reference>
<sequence length="197" mass="22238">MRIVFIGPPGAGKGTQCDRLIRFLQIPHLSTGEMLRETLQQGSALGRQIAGYIDGGNLAPDYLVMRMVKQRLRDRDCRKGCLFDGFPRTIPQAQLLDEHLQELDDAIDLVLYLQCPQEELVKRLLKRATIECRADDNADAISARLNIFRTTTSPLLDYYERHGILRTIDGTLSPVEVTAQIRGHITHSSVDPKRQSQ</sequence>
<comment type="caution">
    <text evidence="5">Lacks conserved residue(s) required for the propagation of feature annotation.</text>
</comment>
<keyword evidence="2 5" id="KW-0545">Nucleotide biosynthesis</keyword>
<dbReference type="AlphaFoldDB" id="A0A517MDI4"/>
<dbReference type="EC" id="2.7.4.3" evidence="5 7"/>
<comment type="catalytic activity">
    <reaction evidence="5 7">
        <text>AMP + ATP = 2 ADP</text>
        <dbReference type="Rhea" id="RHEA:12973"/>
        <dbReference type="ChEBI" id="CHEBI:30616"/>
        <dbReference type="ChEBI" id="CHEBI:456215"/>
        <dbReference type="ChEBI" id="CHEBI:456216"/>
        <dbReference type="EC" id="2.7.4.3"/>
    </reaction>
</comment>
<evidence type="ECO:0000256" key="3">
    <source>
        <dbReference type="ARBA" id="ARBA00022741"/>
    </source>
</evidence>
<feature type="region of interest" description="NMP" evidence="5">
    <location>
        <begin position="30"/>
        <end position="59"/>
    </location>
</feature>
<feature type="binding site" evidence="5">
    <location>
        <begin position="10"/>
        <end position="15"/>
    </location>
    <ligand>
        <name>ATP</name>
        <dbReference type="ChEBI" id="CHEBI:30616"/>
    </ligand>
</feature>
<proteinExistence type="inferred from homology"/>
<keyword evidence="3 5" id="KW-0547">Nucleotide-binding</keyword>
<protein>
    <recommendedName>
        <fullName evidence="5 7">Adenylate kinase</fullName>
        <shortName evidence="5">AK</shortName>
        <ecNumber evidence="5 7">2.7.4.3</ecNumber>
    </recommendedName>
    <alternativeName>
        <fullName evidence="5">ATP-AMP transphosphorylase</fullName>
    </alternativeName>
    <alternativeName>
        <fullName evidence="5">ATP:AMP phosphotransferase</fullName>
    </alternativeName>
    <alternativeName>
        <fullName evidence="5">Adenylate monophosphate kinase</fullName>
    </alternativeName>
</protein>
<dbReference type="PANTHER" id="PTHR23359">
    <property type="entry name" value="NUCLEOTIDE KINASE"/>
    <property type="match status" value="1"/>
</dbReference>
<organism evidence="8 9">
    <name type="scientific">Roseimaritima multifibrata</name>
    <dbReference type="NCBI Taxonomy" id="1930274"/>
    <lineage>
        <taxon>Bacteria</taxon>
        <taxon>Pseudomonadati</taxon>
        <taxon>Planctomycetota</taxon>
        <taxon>Planctomycetia</taxon>
        <taxon>Pirellulales</taxon>
        <taxon>Pirellulaceae</taxon>
        <taxon>Roseimaritima</taxon>
    </lineage>
</organism>
<dbReference type="NCBIfam" id="NF011100">
    <property type="entry name" value="PRK14527.1"/>
    <property type="match status" value="1"/>
</dbReference>
<dbReference type="OrthoDB" id="9805030at2"/>
<keyword evidence="9" id="KW-1185">Reference proteome</keyword>
<dbReference type="PRINTS" id="PR00094">
    <property type="entry name" value="ADENYLTKNASE"/>
</dbReference>
<evidence type="ECO:0000256" key="7">
    <source>
        <dbReference type="RuleBase" id="RU003331"/>
    </source>
</evidence>
<dbReference type="InterPro" id="IPR000850">
    <property type="entry name" value="Adenylat/UMP-CMP_kin"/>
</dbReference>
<dbReference type="SUPFAM" id="SSF52540">
    <property type="entry name" value="P-loop containing nucleoside triphosphate hydrolases"/>
    <property type="match status" value="1"/>
</dbReference>
<feature type="binding site" evidence="5">
    <location>
        <position position="36"/>
    </location>
    <ligand>
        <name>AMP</name>
        <dbReference type="ChEBI" id="CHEBI:456215"/>
    </ligand>
</feature>
<feature type="binding site" evidence="5">
    <location>
        <position position="144"/>
    </location>
    <ligand>
        <name>AMP</name>
        <dbReference type="ChEBI" id="CHEBI:456215"/>
    </ligand>
</feature>
<dbReference type="InterPro" id="IPR033690">
    <property type="entry name" value="Adenylat_kinase_CS"/>
</dbReference>
<dbReference type="EMBL" id="CP036262">
    <property type="protein sequence ID" value="QDS92938.1"/>
    <property type="molecule type" value="Genomic_DNA"/>
</dbReference>
<comment type="subcellular location">
    <subcellularLocation>
        <location evidence="5 7">Cytoplasm</location>
    </subcellularLocation>
</comment>
<dbReference type="GO" id="GO:0044209">
    <property type="term" value="P:AMP salvage"/>
    <property type="evidence" value="ECO:0007669"/>
    <property type="project" value="UniProtKB-UniRule"/>
</dbReference>
<comment type="similarity">
    <text evidence="5 6">Belongs to the adenylate kinase family.</text>
</comment>
<keyword evidence="5 7" id="KW-0067">ATP-binding</keyword>
<evidence type="ECO:0000256" key="1">
    <source>
        <dbReference type="ARBA" id="ARBA00022679"/>
    </source>
</evidence>
<gene>
    <name evidence="8" type="primary">adk_1</name>
    <name evidence="5" type="synonym">adk</name>
    <name evidence="8" type="ORF">FF011L_16930</name>
</gene>
<evidence type="ECO:0000256" key="4">
    <source>
        <dbReference type="ARBA" id="ARBA00022777"/>
    </source>
</evidence>
<evidence type="ECO:0000256" key="5">
    <source>
        <dbReference type="HAMAP-Rule" id="MF_00235"/>
    </source>
</evidence>
<dbReference type="GO" id="GO:0004017">
    <property type="term" value="F:AMP kinase activity"/>
    <property type="evidence" value="ECO:0007669"/>
    <property type="project" value="UniProtKB-UniRule"/>
</dbReference>
<dbReference type="Gene3D" id="3.40.50.300">
    <property type="entry name" value="P-loop containing nucleotide triphosphate hydrolases"/>
    <property type="match status" value="1"/>
</dbReference>
<dbReference type="PROSITE" id="PS00113">
    <property type="entry name" value="ADENYLATE_KINASE"/>
    <property type="match status" value="1"/>
</dbReference>
<evidence type="ECO:0000313" key="9">
    <source>
        <dbReference type="Proteomes" id="UP000320672"/>
    </source>
</evidence>
<comment type="subunit">
    <text evidence="5 7">Monomer.</text>
</comment>